<reference evidence="20 21" key="1">
    <citation type="submission" date="2020-11" db="EMBL/GenBank/DDBJ databases">
        <title>Genome seq and assembly of Sphingosinicella sp.</title>
        <authorList>
            <person name="Chhetri G."/>
        </authorList>
    </citation>
    <scope>NUCLEOTIDE SEQUENCE [LARGE SCALE GENOMIC DNA]</scope>
    <source>
        <strain evidence="20 21">UDD2</strain>
    </source>
</reference>
<dbReference type="AlphaFoldDB" id="A0A7T2GLT3"/>
<dbReference type="PANTHER" id="PTHR46382">
    <property type="entry name" value="PHOSPHATIDATE CYTIDYLYLTRANSFERASE"/>
    <property type="match status" value="1"/>
</dbReference>
<comment type="catalytic activity">
    <reaction evidence="1 18">
        <text>a 1,2-diacyl-sn-glycero-3-phosphate + CTP + H(+) = a CDP-1,2-diacyl-sn-glycerol + diphosphate</text>
        <dbReference type="Rhea" id="RHEA:16229"/>
        <dbReference type="ChEBI" id="CHEBI:15378"/>
        <dbReference type="ChEBI" id="CHEBI:33019"/>
        <dbReference type="ChEBI" id="CHEBI:37563"/>
        <dbReference type="ChEBI" id="CHEBI:58332"/>
        <dbReference type="ChEBI" id="CHEBI:58608"/>
        <dbReference type="EC" id="2.7.7.41"/>
    </reaction>
</comment>
<feature type="transmembrane region" description="Helical" evidence="19">
    <location>
        <begin position="115"/>
        <end position="132"/>
    </location>
</feature>
<dbReference type="GO" id="GO:0016024">
    <property type="term" value="P:CDP-diacylglycerol biosynthetic process"/>
    <property type="evidence" value="ECO:0007669"/>
    <property type="project" value="UniProtKB-UniPathway"/>
</dbReference>
<evidence type="ECO:0000256" key="4">
    <source>
        <dbReference type="ARBA" id="ARBA00005189"/>
    </source>
</evidence>
<comment type="pathway">
    <text evidence="4">Lipid metabolism.</text>
</comment>
<dbReference type="Proteomes" id="UP000594873">
    <property type="component" value="Chromosome"/>
</dbReference>
<evidence type="ECO:0000256" key="9">
    <source>
        <dbReference type="ARBA" id="ARBA00022516"/>
    </source>
</evidence>
<feature type="transmembrane region" description="Helical" evidence="19">
    <location>
        <begin position="152"/>
        <end position="172"/>
    </location>
</feature>
<keyword evidence="10 18" id="KW-0808">Transferase</keyword>
<dbReference type="PANTHER" id="PTHR46382:SF1">
    <property type="entry name" value="PHOSPHATIDATE CYTIDYLYLTRANSFERASE"/>
    <property type="match status" value="1"/>
</dbReference>
<feature type="transmembrane region" description="Helical" evidence="19">
    <location>
        <begin position="66"/>
        <end position="83"/>
    </location>
</feature>
<keyword evidence="17" id="KW-1208">Phospholipid metabolism</keyword>
<evidence type="ECO:0000256" key="2">
    <source>
        <dbReference type="ARBA" id="ARBA00004651"/>
    </source>
</evidence>
<feature type="transmembrane region" description="Helical" evidence="19">
    <location>
        <begin position="41"/>
        <end position="60"/>
    </location>
</feature>
<dbReference type="GO" id="GO:0004605">
    <property type="term" value="F:phosphatidate cytidylyltransferase activity"/>
    <property type="evidence" value="ECO:0007669"/>
    <property type="project" value="UniProtKB-EC"/>
</dbReference>
<keyword evidence="14" id="KW-0443">Lipid metabolism</keyword>
<dbReference type="EMBL" id="CP065592">
    <property type="protein sequence ID" value="QPQ56225.1"/>
    <property type="molecule type" value="Genomic_DNA"/>
</dbReference>
<protein>
    <recommendedName>
        <fullName evidence="7 18">Phosphatidate cytidylyltransferase</fullName>
        <ecNumber evidence="6 18">2.7.7.41</ecNumber>
    </recommendedName>
</protein>
<comment type="similarity">
    <text evidence="5 18">Belongs to the CDS family.</text>
</comment>
<keyword evidence="13 19" id="KW-1133">Transmembrane helix</keyword>
<gene>
    <name evidence="20" type="ORF">IC614_03770</name>
</gene>
<evidence type="ECO:0000256" key="15">
    <source>
        <dbReference type="ARBA" id="ARBA00023136"/>
    </source>
</evidence>
<keyword evidence="21" id="KW-1185">Reference proteome</keyword>
<evidence type="ECO:0000256" key="17">
    <source>
        <dbReference type="ARBA" id="ARBA00023264"/>
    </source>
</evidence>
<evidence type="ECO:0000256" key="10">
    <source>
        <dbReference type="ARBA" id="ARBA00022679"/>
    </source>
</evidence>
<sequence>MILVAVAAVYLGGWPFRLLVALAAVLMLVEWGAMHRIARNPVYLACSLLGGFLLFAPTLLLPPGEMLIAAPAILAGLALLAGLAGRRVTLAGGLLYIGIPSFALLLLDWLSYEAVFWALTVTWATDIFAYFAGRSIGGPKLAPRISPNKTWAGLIGGMAGAEAIGALVASLFGLPAIFLWNGAILGLIAQMGDLYESWLKRRAGVKDSGSILPGHGGVLDRLDGLLPVAVVTLALAALSL</sequence>
<feature type="transmembrane region" description="Helical" evidence="19">
    <location>
        <begin position="178"/>
        <end position="195"/>
    </location>
</feature>
<evidence type="ECO:0000256" key="5">
    <source>
        <dbReference type="ARBA" id="ARBA00010185"/>
    </source>
</evidence>
<evidence type="ECO:0000256" key="11">
    <source>
        <dbReference type="ARBA" id="ARBA00022692"/>
    </source>
</evidence>
<dbReference type="PROSITE" id="PS01315">
    <property type="entry name" value="CDS"/>
    <property type="match status" value="1"/>
</dbReference>
<evidence type="ECO:0000256" key="19">
    <source>
        <dbReference type="SAM" id="Phobius"/>
    </source>
</evidence>
<feature type="transmembrane region" description="Helical" evidence="19">
    <location>
        <begin position="90"/>
        <end position="109"/>
    </location>
</feature>
<keyword evidence="8" id="KW-1003">Cell membrane</keyword>
<evidence type="ECO:0000256" key="7">
    <source>
        <dbReference type="ARBA" id="ARBA00019373"/>
    </source>
</evidence>
<proteinExistence type="inferred from homology"/>
<accession>A0A7T2GLT3</accession>
<feature type="transmembrane region" description="Helical" evidence="19">
    <location>
        <begin position="6"/>
        <end position="29"/>
    </location>
</feature>
<keyword evidence="12 18" id="KW-0548">Nucleotidyltransferase</keyword>
<keyword evidence="9" id="KW-0444">Lipid biosynthesis</keyword>
<dbReference type="KEGG" id="sflv:IC614_03770"/>
<dbReference type="InterPro" id="IPR000374">
    <property type="entry name" value="PC_trans"/>
</dbReference>
<evidence type="ECO:0000256" key="12">
    <source>
        <dbReference type="ARBA" id="ARBA00022695"/>
    </source>
</evidence>
<evidence type="ECO:0000256" key="13">
    <source>
        <dbReference type="ARBA" id="ARBA00022989"/>
    </source>
</evidence>
<evidence type="ECO:0000313" key="21">
    <source>
        <dbReference type="Proteomes" id="UP000594873"/>
    </source>
</evidence>
<dbReference type="UniPathway" id="UPA00557">
    <property type="reaction ID" value="UER00614"/>
</dbReference>
<evidence type="ECO:0000256" key="14">
    <source>
        <dbReference type="ARBA" id="ARBA00023098"/>
    </source>
</evidence>
<name>A0A7T2GLT3_9SPHN</name>
<comment type="subcellular location">
    <subcellularLocation>
        <location evidence="2">Cell membrane</location>
        <topology evidence="2">Multi-pass membrane protein</topology>
    </subcellularLocation>
</comment>
<evidence type="ECO:0000256" key="6">
    <source>
        <dbReference type="ARBA" id="ARBA00012487"/>
    </source>
</evidence>
<comment type="pathway">
    <text evidence="3 18">Phospholipid metabolism; CDP-diacylglycerol biosynthesis; CDP-diacylglycerol from sn-glycerol 3-phosphate: step 3/3.</text>
</comment>
<evidence type="ECO:0000256" key="1">
    <source>
        <dbReference type="ARBA" id="ARBA00001698"/>
    </source>
</evidence>
<evidence type="ECO:0000256" key="3">
    <source>
        <dbReference type="ARBA" id="ARBA00005119"/>
    </source>
</evidence>
<evidence type="ECO:0000256" key="18">
    <source>
        <dbReference type="RuleBase" id="RU003938"/>
    </source>
</evidence>
<keyword evidence="15 19" id="KW-0472">Membrane</keyword>
<dbReference type="Pfam" id="PF01148">
    <property type="entry name" value="CTP_transf_1"/>
    <property type="match status" value="1"/>
</dbReference>
<organism evidence="20 21">
    <name type="scientific">Allosphingosinicella flava</name>
    <dbReference type="NCBI Taxonomy" id="2771430"/>
    <lineage>
        <taxon>Bacteria</taxon>
        <taxon>Pseudomonadati</taxon>
        <taxon>Pseudomonadota</taxon>
        <taxon>Alphaproteobacteria</taxon>
        <taxon>Sphingomonadales</taxon>
        <taxon>Sphingomonadaceae</taxon>
        <taxon>Allosphingosinicella</taxon>
    </lineage>
</organism>
<evidence type="ECO:0000256" key="8">
    <source>
        <dbReference type="ARBA" id="ARBA00022475"/>
    </source>
</evidence>
<keyword evidence="16" id="KW-0594">Phospholipid biosynthesis</keyword>
<evidence type="ECO:0000313" key="20">
    <source>
        <dbReference type="EMBL" id="QPQ56225.1"/>
    </source>
</evidence>
<dbReference type="GO" id="GO:0005886">
    <property type="term" value="C:plasma membrane"/>
    <property type="evidence" value="ECO:0007669"/>
    <property type="project" value="UniProtKB-SubCell"/>
</dbReference>
<evidence type="ECO:0000256" key="16">
    <source>
        <dbReference type="ARBA" id="ARBA00023209"/>
    </source>
</evidence>
<dbReference type="EC" id="2.7.7.41" evidence="6 18"/>
<keyword evidence="11 18" id="KW-0812">Transmembrane</keyword>